<evidence type="ECO:0000313" key="1">
    <source>
        <dbReference type="EMBL" id="MFC0216112.1"/>
    </source>
</evidence>
<proteinExistence type="predicted"/>
<comment type="caution">
    <text evidence="1">The sequence shown here is derived from an EMBL/GenBank/DDBJ whole genome shotgun (WGS) entry which is preliminary data.</text>
</comment>
<gene>
    <name evidence="1" type="ORF">ACFFK0_27325</name>
</gene>
<name>A0ABV6DTY1_9BACL</name>
<dbReference type="RefSeq" id="WP_377473961.1">
    <property type="nucleotide sequence ID" value="NZ_JBHLWN010000110.1"/>
</dbReference>
<reference evidence="1 2" key="1">
    <citation type="submission" date="2024-09" db="EMBL/GenBank/DDBJ databases">
        <authorList>
            <person name="Sun Q."/>
            <person name="Mori K."/>
        </authorList>
    </citation>
    <scope>NUCLEOTIDE SEQUENCE [LARGE SCALE GENOMIC DNA]</scope>
    <source>
        <strain evidence="1 2">CCM 7759</strain>
    </source>
</reference>
<organism evidence="1 2">
    <name type="scientific">Paenibacillus chartarius</name>
    <dbReference type="NCBI Taxonomy" id="747481"/>
    <lineage>
        <taxon>Bacteria</taxon>
        <taxon>Bacillati</taxon>
        <taxon>Bacillota</taxon>
        <taxon>Bacilli</taxon>
        <taxon>Bacillales</taxon>
        <taxon>Paenibacillaceae</taxon>
        <taxon>Paenibacillus</taxon>
    </lineage>
</organism>
<sequence>MSAKMVRTTIIAILTAVLISVWLLWLRLEPSVSPDDVSLRGKLAPIASVPDVKPLNGETQVAELTVNRLSAGTTSPAGIDSWYIYVPGTQSTQTRVLEEPQSDVLKPAASDAAALTQEVQTMLQQIGVSVTAGELAEPFMQYTGARGSYTAQALLKPHPNAAVQPAAKQEAYAIYIHRERKWGRDVSWTKAVKLES</sequence>
<accession>A0ABV6DTY1</accession>
<dbReference type="Proteomes" id="UP001589776">
    <property type="component" value="Unassembled WGS sequence"/>
</dbReference>
<dbReference type="EMBL" id="JBHLWN010000110">
    <property type="protein sequence ID" value="MFC0216112.1"/>
    <property type="molecule type" value="Genomic_DNA"/>
</dbReference>
<evidence type="ECO:0000313" key="2">
    <source>
        <dbReference type="Proteomes" id="UP001589776"/>
    </source>
</evidence>
<keyword evidence="2" id="KW-1185">Reference proteome</keyword>
<protein>
    <submittedName>
        <fullName evidence="1">Uncharacterized protein</fullName>
    </submittedName>
</protein>